<dbReference type="InterPro" id="IPR001789">
    <property type="entry name" value="Sig_transdc_resp-reg_receiver"/>
</dbReference>
<dbReference type="RefSeq" id="WP_008864427.1">
    <property type="nucleotide sequence ID" value="NZ_GL883721.1"/>
</dbReference>
<evidence type="ECO:0000313" key="10">
    <source>
        <dbReference type="Proteomes" id="UP000005156"/>
    </source>
</evidence>
<comment type="caution">
    <text evidence="9">The sequence shown here is derived from an EMBL/GenBank/DDBJ whole genome shotgun (WGS) entry which is preliminary data.</text>
</comment>
<keyword evidence="4" id="KW-0238">DNA-binding</keyword>
<gene>
    <name evidence="9" type="ORF">HMPREF9439_01676</name>
</gene>
<evidence type="ECO:0000256" key="5">
    <source>
        <dbReference type="ARBA" id="ARBA00023163"/>
    </source>
</evidence>
<dbReference type="PANTHER" id="PTHR44688">
    <property type="entry name" value="DNA-BINDING TRANSCRIPTIONAL ACTIVATOR DEVR_DOSR"/>
    <property type="match status" value="1"/>
</dbReference>
<evidence type="ECO:0000256" key="3">
    <source>
        <dbReference type="ARBA" id="ARBA00023015"/>
    </source>
</evidence>
<dbReference type="GO" id="GO:0006355">
    <property type="term" value="P:regulation of DNA-templated transcription"/>
    <property type="evidence" value="ECO:0007669"/>
    <property type="project" value="InterPro"/>
</dbReference>
<dbReference type="Proteomes" id="UP000005156">
    <property type="component" value="Unassembled WGS sequence"/>
</dbReference>
<reference evidence="9 10" key="1">
    <citation type="submission" date="2011-02" db="EMBL/GenBank/DDBJ databases">
        <authorList>
            <person name="Weinstock G."/>
            <person name="Sodergren E."/>
            <person name="Clifton S."/>
            <person name="Fulton L."/>
            <person name="Fulton B."/>
            <person name="Courtney L."/>
            <person name="Fronick C."/>
            <person name="Harrison M."/>
            <person name="Strong C."/>
            <person name="Farmer C."/>
            <person name="Delahaunty K."/>
            <person name="Markovic C."/>
            <person name="Hall O."/>
            <person name="Minx P."/>
            <person name="Tomlinson C."/>
            <person name="Mitreva M."/>
            <person name="Hou S."/>
            <person name="Chen J."/>
            <person name="Wollam A."/>
            <person name="Pepin K.H."/>
            <person name="Johnson M."/>
            <person name="Bhonagiri V."/>
            <person name="Zhang X."/>
            <person name="Suruliraj S."/>
            <person name="Warren W."/>
            <person name="Chinwalla A."/>
            <person name="Mardis E.R."/>
            <person name="Wilson R.K."/>
        </authorList>
    </citation>
    <scope>NUCLEOTIDE SEQUENCE [LARGE SCALE GENOMIC DNA]</scope>
    <source>
        <strain evidence="9 10">YIT 11859</strain>
    </source>
</reference>
<keyword evidence="2" id="KW-0902">Two-component regulatory system</keyword>
<organism evidence="9 10">
    <name type="scientific">Parasutterella excrementihominis YIT 11859</name>
    <dbReference type="NCBI Taxonomy" id="762966"/>
    <lineage>
        <taxon>Bacteria</taxon>
        <taxon>Pseudomonadati</taxon>
        <taxon>Pseudomonadota</taxon>
        <taxon>Betaproteobacteria</taxon>
        <taxon>Burkholderiales</taxon>
        <taxon>Sutterellaceae</taxon>
        <taxon>Parasutterella</taxon>
    </lineage>
</organism>
<dbReference type="Pfam" id="PF00196">
    <property type="entry name" value="GerE"/>
    <property type="match status" value="1"/>
</dbReference>
<keyword evidence="1 6" id="KW-0597">Phosphoprotein</keyword>
<feature type="domain" description="Response regulatory" evidence="8">
    <location>
        <begin position="9"/>
        <end position="123"/>
    </location>
</feature>
<dbReference type="SMART" id="SM00448">
    <property type="entry name" value="REC"/>
    <property type="match status" value="1"/>
</dbReference>
<evidence type="ECO:0000256" key="2">
    <source>
        <dbReference type="ARBA" id="ARBA00023012"/>
    </source>
</evidence>
<feature type="modified residue" description="4-aspartylphosphate" evidence="6">
    <location>
        <position position="58"/>
    </location>
</feature>
<dbReference type="HOGENOM" id="CLU_000445_90_4_4"/>
<sequence length="205" mass="23273">MPNSEIKVLVRIVDDDSDLRAAIRFLLESEGWEVADYYSAADFLLNDDPEIPGCLILDVRMPEMTGIELQGELKQHLRQIPIVFLSAHGDIEMAVKTLHEGAVDFLTKPVQEDKLVPVISRAVKLDLIKRGLSFDHEEIKERYKELTERETQIVSLLIKGLLNREIGERLGISTRTVEVHRARAFKKLQVHTISELIQSAHAAED</sequence>
<feature type="domain" description="HTH luxR-type" evidence="7">
    <location>
        <begin position="139"/>
        <end position="204"/>
    </location>
</feature>
<dbReference type="FunFam" id="3.40.50.2300:FF:000018">
    <property type="entry name" value="DNA-binding transcriptional regulator NtrC"/>
    <property type="match status" value="1"/>
</dbReference>
<dbReference type="EMBL" id="AFBP01000050">
    <property type="protein sequence ID" value="EGG53814.1"/>
    <property type="molecule type" value="Genomic_DNA"/>
</dbReference>
<dbReference type="InterPro" id="IPR016032">
    <property type="entry name" value="Sig_transdc_resp-reg_C-effctor"/>
</dbReference>
<dbReference type="PROSITE" id="PS00622">
    <property type="entry name" value="HTH_LUXR_1"/>
    <property type="match status" value="1"/>
</dbReference>
<keyword evidence="5" id="KW-0804">Transcription</keyword>
<dbReference type="InterPro" id="IPR000792">
    <property type="entry name" value="Tscrpt_reg_LuxR_C"/>
</dbReference>
<dbReference type="Pfam" id="PF00072">
    <property type="entry name" value="Response_reg"/>
    <property type="match status" value="1"/>
</dbReference>
<dbReference type="eggNOG" id="COG4566">
    <property type="taxonomic scope" value="Bacteria"/>
</dbReference>
<keyword evidence="10" id="KW-1185">Reference proteome</keyword>
<dbReference type="Gene3D" id="1.10.10.10">
    <property type="entry name" value="Winged helix-like DNA-binding domain superfamily/Winged helix DNA-binding domain"/>
    <property type="match status" value="1"/>
</dbReference>
<dbReference type="PROSITE" id="PS50043">
    <property type="entry name" value="HTH_LUXR_2"/>
    <property type="match status" value="1"/>
</dbReference>
<dbReference type="SMART" id="SM00421">
    <property type="entry name" value="HTH_LUXR"/>
    <property type="match status" value="1"/>
</dbReference>
<name>F3QL59_9BURK</name>
<proteinExistence type="predicted"/>
<evidence type="ECO:0000259" key="8">
    <source>
        <dbReference type="PROSITE" id="PS50110"/>
    </source>
</evidence>
<dbReference type="Gene3D" id="3.40.50.2300">
    <property type="match status" value="1"/>
</dbReference>
<dbReference type="InterPro" id="IPR036388">
    <property type="entry name" value="WH-like_DNA-bd_sf"/>
</dbReference>
<dbReference type="CDD" id="cd06170">
    <property type="entry name" value="LuxR_C_like"/>
    <property type="match status" value="1"/>
</dbReference>
<dbReference type="PANTHER" id="PTHR44688:SF16">
    <property type="entry name" value="DNA-BINDING TRANSCRIPTIONAL ACTIVATOR DEVR_DOSR"/>
    <property type="match status" value="1"/>
</dbReference>
<dbReference type="InterPro" id="IPR011006">
    <property type="entry name" value="CheY-like_superfamily"/>
</dbReference>
<dbReference type="GeneID" id="43349052"/>
<keyword evidence="3" id="KW-0805">Transcription regulation</keyword>
<dbReference type="PROSITE" id="PS50110">
    <property type="entry name" value="RESPONSE_REGULATORY"/>
    <property type="match status" value="1"/>
</dbReference>
<dbReference type="AlphaFoldDB" id="F3QL59"/>
<dbReference type="GO" id="GO:0003677">
    <property type="term" value="F:DNA binding"/>
    <property type="evidence" value="ECO:0007669"/>
    <property type="project" value="UniProtKB-KW"/>
</dbReference>
<dbReference type="GO" id="GO:0000160">
    <property type="term" value="P:phosphorelay signal transduction system"/>
    <property type="evidence" value="ECO:0007669"/>
    <property type="project" value="UniProtKB-KW"/>
</dbReference>
<evidence type="ECO:0000259" key="7">
    <source>
        <dbReference type="PROSITE" id="PS50043"/>
    </source>
</evidence>
<dbReference type="OrthoDB" id="9802186at2"/>
<dbReference type="PRINTS" id="PR00038">
    <property type="entry name" value="HTHLUXR"/>
</dbReference>
<evidence type="ECO:0000256" key="6">
    <source>
        <dbReference type="PROSITE-ProRule" id="PRU00169"/>
    </source>
</evidence>
<dbReference type="SUPFAM" id="SSF46894">
    <property type="entry name" value="C-terminal effector domain of the bipartite response regulators"/>
    <property type="match status" value="1"/>
</dbReference>
<dbReference type="SUPFAM" id="SSF52172">
    <property type="entry name" value="CheY-like"/>
    <property type="match status" value="1"/>
</dbReference>
<protein>
    <submittedName>
        <fullName evidence="9">Response regulator receiver domain protein</fullName>
    </submittedName>
</protein>
<accession>F3QL59</accession>
<evidence type="ECO:0000256" key="1">
    <source>
        <dbReference type="ARBA" id="ARBA00022553"/>
    </source>
</evidence>
<evidence type="ECO:0000313" key="9">
    <source>
        <dbReference type="EMBL" id="EGG53814.1"/>
    </source>
</evidence>
<evidence type="ECO:0000256" key="4">
    <source>
        <dbReference type="ARBA" id="ARBA00023125"/>
    </source>
</evidence>